<dbReference type="AlphaFoldDB" id="A0A1D9M9R4"/>
<keyword evidence="2" id="KW-1185">Reference proteome</keyword>
<dbReference type="RefSeq" id="WP_071165595.1">
    <property type="nucleotide sequence ID" value="NZ_CP017781.1"/>
</dbReference>
<accession>A0A1D9M9R4</accession>
<dbReference type="KEGG" id="rhp:LPB142_04065"/>
<dbReference type="EMBL" id="CP017781">
    <property type="protein sequence ID" value="AOZ68594.1"/>
    <property type="molecule type" value="Genomic_DNA"/>
</dbReference>
<proteinExistence type="predicted"/>
<organism evidence="1 2">
    <name type="scientific">Rhodobacter xanthinilyticus</name>
    <dbReference type="NCBI Taxonomy" id="1850250"/>
    <lineage>
        <taxon>Bacteria</taxon>
        <taxon>Pseudomonadati</taxon>
        <taxon>Pseudomonadota</taxon>
        <taxon>Alphaproteobacteria</taxon>
        <taxon>Rhodobacterales</taxon>
        <taxon>Rhodobacter group</taxon>
        <taxon>Rhodobacter</taxon>
    </lineage>
</organism>
<name>A0A1D9M9R4_9RHOB</name>
<protein>
    <submittedName>
        <fullName evidence="1">Uncharacterized protein</fullName>
    </submittedName>
</protein>
<evidence type="ECO:0000313" key="2">
    <source>
        <dbReference type="Proteomes" id="UP000176562"/>
    </source>
</evidence>
<dbReference type="STRING" id="1850250.LPB142_04065"/>
<sequence length="121" mass="13182">MTLDPHIAATMTAVTEQQIIKELTALVGDALREIQSPTRRITVNVDQAELIELIGAKYAHIVARAVGFQLRGGVWTKTAPFPEAEEELDLDLLAGDFRSAFKAIDPLGLLHPFVAGRVGTY</sequence>
<reference evidence="1 2" key="1">
    <citation type="submission" date="2016-10" db="EMBL/GenBank/DDBJ databases">
        <title>Rhodobacter sp. LPB0142, isolated from sea water.</title>
        <authorList>
            <person name="Kim E."/>
            <person name="Yi H."/>
        </authorList>
    </citation>
    <scope>NUCLEOTIDE SEQUENCE [LARGE SCALE GENOMIC DNA]</scope>
    <source>
        <strain evidence="1 2">LPB0142</strain>
    </source>
</reference>
<evidence type="ECO:0000313" key="1">
    <source>
        <dbReference type="EMBL" id="AOZ68594.1"/>
    </source>
</evidence>
<dbReference type="Proteomes" id="UP000176562">
    <property type="component" value="Chromosome"/>
</dbReference>
<gene>
    <name evidence="1" type="ORF">LPB142_04065</name>
</gene>